<evidence type="ECO:0000256" key="6">
    <source>
        <dbReference type="ARBA" id="ARBA00023098"/>
    </source>
</evidence>
<keyword evidence="4 10" id="KW-0812">Transmembrane</keyword>
<keyword evidence="8 10" id="KW-0594">Phospholipid biosynthesis</keyword>
<feature type="transmembrane region" description="Helical" evidence="10">
    <location>
        <begin position="151"/>
        <end position="174"/>
    </location>
</feature>
<dbReference type="NCBIfam" id="TIGR00023">
    <property type="entry name" value="glycerol-3-phosphate 1-O-acyltransferase PlsY"/>
    <property type="match status" value="1"/>
</dbReference>
<keyword evidence="12" id="KW-1185">Reference proteome</keyword>
<keyword evidence="7 10" id="KW-0472">Membrane</keyword>
<dbReference type="EMBL" id="CP120733">
    <property type="protein sequence ID" value="WFD09133.1"/>
    <property type="molecule type" value="Genomic_DNA"/>
</dbReference>
<keyword evidence="9 10" id="KW-1208">Phospholipid metabolism</keyword>
<comment type="similarity">
    <text evidence="10">Belongs to the PlsY family.</text>
</comment>
<reference evidence="11 12" key="1">
    <citation type="submission" date="2023-03" db="EMBL/GenBank/DDBJ databases">
        <title>Complete genome sequence of Tepidibacter sp. SWIR-1, isolated from a deep-sea hydrothermal vent.</title>
        <authorList>
            <person name="Li X."/>
        </authorList>
    </citation>
    <scope>NUCLEOTIDE SEQUENCE [LARGE SCALE GENOMIC DNA]</scope>
    <source>
        <strain evidence="11 12">SWIR-1</strain>
    </source>
</reference>
<protein>
    <recommendedName>
        <fullName evidence="10">Glycerol-3-phosphate acyltransferase</fullName>
    </recommendedName>
    <alternativeName>
        <fullName evidence="10">Acyl-PO4 G3P acyltransferase</fullName>
    </alternativeName>
    <alternativeName>
        <fullName evidence="10">Acyl-phosphate--glycerol-3-phosphate acyltransferase</fullName>
    </alternativeName>
    <alternativeName>
        <fullName evidence="10">G3P acyltransferase</fullName>
        <shortName evidence="10">GPAT</shortName>
        <ecNumber evidence="10">2.3.1.275</ecNumber>
    </alternativeName>
    <alternativeName>
        <fullName evidence="10">Lysophosphatidic acid synthase</fullName>
        <shortName evidence="10">LPA synthase</shortName>
    </alternativeName>
</protein>
<evidence type="ECO:0000256" key="5">
    <source>
        <dbReference type="ARBA" id="ARBA00022989"/>
    </source>
</evidence>
<evidence type="ECO:0000256" key="10">
    <source>
        <dbReference type="HAMAP-Rule" id="MF_01043"/>
    </source>
</evidence>
<dbReference type="SMART" id="SM01207">
    <property type="entry name" value="G3P_acyltransf"/>
    <property type="match status" value="1"/>
</dbReference>
<dbReference type="HAMAP" id="MF_01043">
    <property type="entry name" value="PlsY"/>
    <property type="match status" value="1"/>
</dbReference>
<gene>
    <name evidence="10 11" type="primary">plsY</name>
    <name evidence="11" type="ORF">P4S50_12135</name>
</gene>
<keyword evidence="6 10" id="KW-0443">Lipid metabolism</keyword>
<dbReference type="RefSeq" id="WP_277731054.1">
    <property type="nucleotide sequence ID" value="NZ_CP120733.1"/>
</dbReference>
<dbReference type="InterPro" id="IPR003811">
    <property type="entry name" value="G3P_acylTferase_PlsY"/>
</dbReference>
<comment type="catalytic activity">
    <reaction evidence="10">
        <text>an acyl phosphate + sn-glycerol 3-phosphate = a 1-acyl-sn-glycero-3-phosphate + phosphate</text>
        <dbReference type="Rhea" id="RHEA:34075"/>
        <dbReference type="ChEBI" id="CHEBI:43474"/>
        <dbReference type="ChEBI" id="CHEBI:57597"/>
        <dbReference type="ChEBI" id="CHEBI:57970"/>
        <dbReference type="ChEBI" id="CHEBI:59918"/>
        <dbReference type="EC" id="2.3.1.275"/>
    </reaction>
</comment>
<dbReference type="PANTHER" id="PTHR30309:SF0">
    <property type="entry name" value="GLYCEROL-3-PHOSPHATE ACYLTRANSFERASE-RELATED"/>
    <property type="match status" value="1"/>
</dbReference>
<evidence type="ECO:0000256" key="4">
    <source>
        <dbReference type="ARBA" id="ARBA00022692"/>
    </source>
</evidence>
<dbReference type="Pfam" id="PF02660">
    <property type="entry name" value="G3P_acyltransf"/>
    <property type="match status" value="1"/>
</dbReference>
<comment type="subunit">
    <text evidence="10">Probably interacts with PlsX.</text>
</comment>
<dbReference type="EC" id="2.3.1.275" evidence="10"/>
<evidence type="ECO:0000256" key="2">
    <source>
        <dbReference type="ARBA" id="ARBA00022516"/>
    </source>
</evidence>
<feature type="transmembrane region" description="Helical" evidence="10">
    <location>
        <begin position="6"/>
        <end position="24"/>
    </location>
</feature>
<keyword evidence="1 10" id="KW-1003">Cell membrane</keyword>
<feature type="transmembrane region" description="Helical" evidence="10">
    <location>
        <begin position="119"/>
        <end position="139"/>
    </location>
</feature>
<feature type="transmembrane region" description="Helical" evidence="10">
    <location>
        <begin position="79"/>
        <end position="98"/>
    </location>
</feature>
<dbReference type="Proteomes" id="UP001222800">
    <property type="component" value="Chromosome"/>
</dbReference>
<keyword evidence="3 10" id="KW-0808">Transferase</keyword>
<evidence type="ECO:0000313" key="11">
    <source>
        <dbReference type="EMBL" id="WFD09133.1"/>
    </source>
</evidence>
<organism evidence="11 12">
    <name type="scientific">Tepidibacter hydrothermalis</name>
    <dbReference type="NCBI Taxonomy" id="3036126"/>
    <lineage>
        <taxon>Bacteria</taxon>
        <taxon>Bacillati</taxon>
        <taxon>Bacillota</taxon>
        <taxon>Clostridia</taxon>
        <taxon>Peptostreptococcales</taxon>
        <taxon>Peptostreptococcaceae</taxon>
        <taxon>Tepidibacter</taxon>
    </lineage>
</organism>
<comment type="subcellular location">
    <subcellularLocation>
        <location evidence="10">Cell membrane</location>
        <topology evidence="10">Multi-pass membrane protein</topology>
    </subcellularLocation>
</comment>
<comment type="pathway">
    <text evidence="10">Lipid metabolism; phospholipid metabolism.</text>
</comment>
<keyword evidence="11" id="KW-0012">Acyltransferase</keyword>
<evidence type="ECO:0000256" key="1">
    <source>
        <dbReference type="ARBA" id="ARBA00022475"/>
    </source>
</evidence>
<dbReference type="GO" id="GO:0004366">
    <property type="term" value="F:glycerol-3-phosphate O-acyltransferase activity"/>
    <property type="evidence" value="ECO:0007669"/>
    <property type="project" value="UniProtKB-EC"/>
</dbReference>
<evidence type="ECO:0000313" key="12">
    <source>
        <dbReference type="Proteomes" id="UP001222800"/>
    </source>
</evidence>
<accession>A0ABY8EEJ4</accession>
<evidence type="ECO:0000256" key="8">
    <source>
        <dbReference type="ARBA" id="ARBA00023209"/>
    </source>
</evidence>
<dbReference type="PANTHER" id="PTHR30309">
    <property type="entry name" value="INNER MEMBRANE PROTEIN YGIH"/>
    <property type="match status" value="1"/>
</dbReference>
<proteinExistence type="inferred from homology"/>
<evidence type="ECO:0000256" key="9">
    <source>
        <dbReference type="ARBA" id="ARBA00023264"/>
    </source>
</evidence>
<keyword evidence="5 10" id="KW-1133">Transmembrane helix</keyword>
<comment type="function">
    <text evidence="10">Catalyzes the transfer of an acyl group from acyl-phosphate (acyl-PO(4)) to glycerol-3-phosphate (G3P) to form lysophosphatidic acid (LPA). This enzyme utilizes acyl-phosphate as fatty acyl donor, but not acyl-CoA or acyl-ACP.</text>
</comment>
<sequence length="197" mass="21318">MNNYFIAALISYFLGNISTSYILGKTIAKIDIRNHGSGNAGTTNVLRTLGKKAALITFLGDALKGSLAVYIGLKIGGRDIALISALFVVLGHNWPVVLKFRGGKGVATTIGTIMLINPLQAIISVLAGIIIICITKYVSLGSMLGICTLPFLMFFVGKNEFILSIILTILILFTHRENIKRLIKGKEKKIGQKVQIK</sequence>
<keyword evidence="2 10" id="KW-0444">Lipid biosynthesis</keyword>
<evidence type="ECO:0000256" key="3">
    <source>
        <dbReference type="ARBA" id="ARBA00022679"/>
    </source>
</evidence>
<evidence type="ECO:0000256" key="7">
    <source>
        <dbReference type="ARBA" id="ARBA00023136"/>
    </source>
</evidence>
<name>A0ABY8EEJ4_9FIRM</name>